<dbReference type="InterPro" id="IPR008166">
    <property type="entry name" value="Glyco_transf_92"/>
</dbReference>
<evidence type="ECO:0000313" key="10">
    <source>
        <dbReference type="Proteomes" id="UP000271162"/>
    </source>
</evidence>
<keyword evidence="10" id="KW-1185">Reference proteome</keyword>
<dbReference type="PANTHER" id="PTHR21461:SF40">
    <property type="entry name" value="GLYCOSYLTRANSFERASE FAMILY 92 PROTEIN"/>
    <property type="match status" value="1"/>
</dbReference>
<reference evidence="11" key="1">
    <citation type="submission" date="2017-02" db="UniProtKB">
        <authorList>
            <consortium name="WormBaseParasite"/>
        </authorList>
    </citation>
    <scope>IDENTIFICATION</scope>
</reference>
<dbReference type="PANTHER" id="PTHR21461">
    <property type="entry name" value="GLYCOSYLTRANSFERASE FAMILY 92 PROTEIN"/>
    <property type="match status" value="1"/>
</dbReference>
<dbReference type="Proteomes" id="UP000271162">
    <property type="component" value="Unassembled WGS sequence"/>
</dbReference>
<evidence type="ECO:0000256" key="6">
    <source>
        <dbReference type="ARBA" id="ARBA00022989"/>
    </source>
</evidence>
<keyword evidence="3 8" id="KW-0328">Glycosyltransferase</keyword>
<evidence type="ECO:0000313" key="9">
    <source>
        <dbReference type="EMBL" id="VDL74070.1"/>
    </source>
</evidence>
<keyword evidence="6" id="KW-1133">Transmembrane helix</keyword>
<evidence type="ECO:0000256" key="7">
    <source>
        <dbReference type="ARBA" id="ARBA00023136"/>
    </source>
</evidence>
<dbReference type="WBParaSite" id="NBR_0001048001-mRNA-1">
    <property type="protein sequence ID" value="NBR_0001048001-mRNA-1"/>
    <property type="gene ID" value="NBR_0001048001"/>
</dbReference>
<dbReference type="EC" id="2.4.1.-" evidence="8"/>
<keyword evidence="4 8" id="KW-0808">Transferase</keyword>
<dbReference type="GO" id="GO:0005737">
    <property type="term" value="C:cytoplasm"/>
    <property type="evidence" value="ECO:0007669"/>
    <property type="project" value="TreeGrafter"/>
</dbReference>
<gene>
    <name evidence="9" type="ORF">NBR_LOCUS10481</name>
</gene>
<name>A0A0N4Y3S0_NIPBR</name>
<evidence type="ECO:0000256" key="1">
    <source>
        <dbReference type="ARBA" id="ARBA00004167"/>
    </source>
</evidence>
<dbReference type="AlphaFoldDB" id="A0A0N4Y3S0"/>
<comment type="similarity">
    <text evidence="2 8">Belongs to the glycosyltransferase 92 family.</text>
</comment>
<dbReference type="EMBL" id="UYSL01020324">
    <property type="protein sequence ID" value="VDL74070.1"/>
    <property type="molecule type" value="Genomic_DNA"/>
</dbReference>
<keyword evidence="7" id="KW-0472">Membrane</keyword>
<comment type="subcellular location">
    <subcellularLocation>
        <location evidence="1">Membrane</location>
        <topology evidence="1">Single-pass membrane protein</topology>
    </subcellularLocation>
</comment>
<evidence type="ECO:0000256" key="5">
    <source>
        <dbReference type="ARBA" id="ARBA00022692"/>
    </source>
</evidence>
<reference evidence="9 10" key="2">
    <citation type="submission" date="2018-11" db="EMBL/GenBank/DDBJ databases">
        <authorList>
            <consortium name="Pathogen Informatics"/>
        </authorList>
    </citation>
    <scope>NUCLEOTIDE SEQUENCE [LARGE SCALE GENOMIC DNA]</scope>
</reference>
<keyword evidence="5" id="KW-0812">Transmembrane</keyword>
<dbReference type="GO" id="GO:0016020">
    <property type="term" value="C:membrane"/>
    <property type="evidence" value="ECO:0007669"/>
    <property type="project" value="UniProtKB-SubCell"/>
</dbReference>
<protein>
    <recommendedName>
        <fullName evidence="8">Glycosyltransferase family 92 protein</fullName>
        <ecNumber evidence="8">2.4.1.-</ecNumber>
    </recommendedName>
</protein>
<evidence type="ECO:0000256" key="8">
    <source>
        <dbReference type="RuleBase" id="RU366017"/>
    </source>
</evidence>
<accession>A0A0N4Y3S0</accession>
<dbReference type="Pfam" id="PF01697">
    <property type="entry name" value="Glyco_transf_92"/>
    <property type="match status" value="2"/>
</dbReference>
<dbReference type="GO" id="GO:0016757">
    <property type="term" value="F:glycosyltransferase activity"/>
    <property type="evidence" value="ECO:0007669"/>
    <property type="project" value="UniProtKB-UniRule"/>
</dbReference>
<evidence type="ECO:0000256" key="4">
    <source>
        <dbReference type="ARBA" id="ARBA00022679"/>
    </source>
</evidence>
<evidence type="ECO:0000313" key="11">
    <source>
        <dbReference type="WBParaSite" id="NBR_0001048001-mRNA-1"/>
    </source>
</evidence>
<sequence length="578" mass="65826">MSRVLWTALEKPREAINLCCIVPISASGLQERVLDDYVRTGEIETIFLRTNDRPGADYQLVAVHDCLHRSRHHSRYVIFGDLDERIVLSGTATLSDFVTRVITLYPNVRSIRFRPRYVLYTQAFPYKYQGNATLNNYLPTLVYHNTTPAHPDLGIKCVVDPTAVMTMAIHKPTMFFSNYETYNAPIADGFIRSLPAENRSLEKASDCIPFYNLLQYRIEDGRGPTDGSQGSLTVIAAYGHPTYTVVTTATSGWFSRKVYCWYKDRDGKSLGDPVESAVYPEHAVHCCRRPQAIYLGISEGEIPPISYVPITDRTAKEAKYKLSHCVTLPAGEKSVWLLLAELVEYYKVLGVEYFYIYVEDIDDYSQKVLKSYVESDDAEVIRFPTDNTVDFHFVAMQECLYRSRQHSRWVAFGDINDRFSMRNRAILLDIVYDTAASNDSIAALRFQSNYEFQTWSLPSEYKGWRGIVESLPLLNTCKAKRLTPSYGFTNAVDPNRTIAVGQHEIRLFPNYVTTIVEPVAIAHSRHYVSSIPRGFFDGLVNQIKSLEDPLDAPFPCPPRRMVFLNIKIRLDNVYGDGS</sequence>
<evidence type="ECO:0000256" key="3">
    <source>
        <dbReference type="ARBA" id="ARBA00022676"/>
    </source>
</evidence>
<evidence type="ECO:0000256" key="2">
    <source>
        <dbReference type="ARBA" id="ARBA00007647"/>
    </source>
</evidence>
<proteinExistence type="inferred from homology"/>
<organism evidence="11">
    <name type="scientific">Nippostrongylus brasiliensis</name>
    <name type="common">Rat hookworm</name>
    <dbReference type="NCBI Taxonomy" id="27835"/>
    <lineage>
        <taxon>Eukaryota</taxon>
        <taxon>Metazoa</taxon>
        <taxon>Ecdysozoa</taxon>
        <taxon>Nematoda</taxon>
        <taxon>Chromadorea</taxon>
        <taxon>Rhabditida</taxon>
        <taxon>Rhabditina</taxon>
        <taxon>Rhabditomorpha</taxon>
        <taxon>Strongyloidea</taxon>
        <taxon>Heligmosomidae</taxon>
        <taxon>Nippostrongylus</taxon>
    </lineage>
</organism>